<dbReference type="EMBL" id="OZ035839">
    <property type="protein sequence ID" value="CAL1585651.1"/>
    <property type="molecule type" value="Genomic_DNA"/>
</dbReference>
<keyword evidence="1" id="KW-0808">Transferase</keyword>
<feature type="region of interest" description="Disordered" evidence="7">
    <location>
        <begin position="244"/>
        <end position="315"/>
    </location>
</feature>
<accession>A0AAV2K9B6</accession>
<evidence type="ECO:0000259" key="8">
    <source>
        <dbReference type="Pfam" id="PF17917"/>
    </source>
</evidence>
<dbReference type="GO" id="GO:0004519">
    <property type="term" value="F:endonuclease activity"/>
    <property type="evidence" value="ECO:0007669"/>
    <property type="project" value="UniProtKB-KW"/>
</dbReference>
<dbReference type="PANTHER" id="PTHR37984">
    <property type="entry name" value="PROTEIN CBG26694"/>
    <property type="match status" value="1"/>
</dbReference>
<protein>
    <recommendedName>
        <fullName evidence="8">Reverse transcriptase RNase H-like domain-containing protein</fullName>
    </recommendedName>
</protein>
<keyword evidence="5" id="KW-0378">Hydrolase</keyword>
<evidence type="ECO:0000256" key="3">
    <source>
        <dbReference type="ARBA" id="ARBA00022722"/>
    </source>
</evidence>
<dbReference type="SUPFAM" id="SSF56672">
    <property type="entry name" value="DNA/RNA polymerases"/>
    <property type="match status" value="1"/>
</dbReference>
<evidence type="ECO:0000256" key="7">
    <source>
        <dbReference type="SAM" id="MobiDB-lite"/>
    </source>
</evidence>
<dbReference type="CDD" id="cd09274">
    <property type="entry name" value="RNase_HI_RT_Ty3"/>
    <property type="match status" value="1"/>
</dbReference>
<feature type="compositionally biased region" description="Polar residues" evidence="7">
    <location>
        <begin position="244"/>
        <end position="256"/>
    </location>
</feature>
<evidence type="ECO:0000256" key="2">
    <source>
        <dbReference type="ARBA" id="ARBA00022695"/>
    </source>
</evidence>
<feature type="compositionally biased region" description="Polar residues" evidence="7">
    <location>
        <begin position="292"/>
        <end position="315"/>
    </location>
</feature>
<reference evidence="9 10" key="1">
    <citation type="submission" date="2024-04" db="EMBL/GenBank/DDBJ databases">
        <authorList>
            <person name="Waldvogel A.-M."/>
            <person name="Schoenle A."/>
        </authorList>
    </citation>
    <scope>NUCLEOTIDE SEQUENCE [LARGE SCALE GENOMIC DNA]</scope>
</reference>
<keyword evidence="3" id="KW-0540">Nuclease</keyword>
<dbReference type="InterPro" id="IPR050951">
    <property type="entry name" value="Retrovirus_Pol_polyprotein"/>
</dbReference>
<keyword evidence="6" id="KW-0695">RNA-directed DNA polymerase</keyword>
<evidence type="ECO:0000313" key="9">
    <source>
        <dbReference type="EMBL" id="CAL1585651.1"/>
    </source>
</evidence>
<evidence type="ECO:0000256" key="5">
    <source>
        <dbReference type="ARBA" id="ARBA00022801"/>
    </source>
</evidence>
<keyword evidence="10" id="KW-1185">Reference proteome</keyword>
<gene>
    <name evidence="9" type="ORF">KC01_LOCUS15854</name>
</gene>
<dbReference type="Pfam" id="PF17917">
    <property type="entry name" value="RT_RNaseH"/>
    <property type="match status" value="1"/>
</dbReference>
<evidence type="ECO:0000256" key="4">
    <source>
        <dbReference type="ARBA" id="ARBA00022759"/>
    </source>
</evidence>
<evidence type="ECO:0000313" key="10">
    <source>
        <dbReference type="Proteomes" id="UP001497482"/>
    </source>
</evidence>
<evidence type="ECO:0000256" key="1">
    <source>
        <dbReference type="ARBA" id="ARBA00022679"/>
    </source>
</evidence>
<dbReference type="InterPro" id="IPR043502">
    <property type="entry name" value="DNA/RNA_pol_sf"/>
</dbReference>
<dbReference type="Proteomes" id="UP001497482">
    <property type="component" value="Chromosome 17"/>
</dbReference>
<keyword evidence="2" id="KW-0548">Nucleotidyltransferase</keyword>
<dbReference type="PANTHER" id="PTHR37984:SF8">
    <property type="entry name" value="CCHC-TYPE DOMAIN-CONTAINING PROTEIN"/>
    <property type="match status" value="1"/>
</dbReference>
<evidence type="ECO:0000256" key="6">
    <source>
        <dbReference type="ARBA" id="ARBA00022918"/>
    </source>
</evidence>
<keyword evidence="4" id="KW-0255">Endonuclease</keyword>
<organism evidence="9 10">
    <name type="scientific">Knipowitschia caucasica</name>
    <name type="common">Caucasian dwarf goby</name>
    <name type="synonym">Pomatoschistus caucasicus</name>
    <dbReference type="NCBI Taxonomy" id="637954"/>
    <lineage>
        <taxon>Eukaryota</taxon>
        <taxon>Metazoa</taxon>
        <taxon>Chordata</taxon>
        <taxon>Craniata</taxon>
        <taxon>Vertebrata</taxon>
        <taxon>Euteleostomi</taxon>
        <taxon>Actinopterygii</taxon>
        <taxon>Neopterygii</taxon>
        <taxon>Teleostei</taxon>
        <taxon>Neoteleostei</taxon>
        <taxon>Acanthomorphata</taxon>
        <taxon>Gobiaria</taxon>
        <taxon>Gobiiformes</taxon>
        <taxon>Gobioidei</taxon>
        <taxon>Gobiidae</taxon>
        <taxon>Gobiinae</taxon>
        <taxon>Knipowitschia</taxon>
    </lineage>
</organism>
<sequence length="315" mass="35570">MTMQFEFPKIDWEAADLYQEFQRFRSHVGFVFAGPLSARREQGKGGVDCSTGLGAVLVQDDQPVAFSSRSMTDAETRYAQIEKEMLSIVHACTKFHHYIFGKHVTVYNDHKPLEDIYKKSLLSTPMRIQRMRLRLQWYDITVKYRRGKDMELPDTLSRAQLSDKTPEAGTLECVSMINFLSVIQEGWPENRRDVPIPVQPYWDSRSQLAVTDGVVYKVVVQPHSAPRSYVVDSGGKLYRRTSQHLRNSTATANQPRHVTPDEEPWREPPVTSAAEQQSPTVAPESPVGAHLNASQKTPHSSAGVWANQSAPFTAP</sequence>
<dbReference type="AlphaFoldDB" id="A0AAV2K9B6"/>
<feature type="domain" description="Reverse transcriptase RNase H-like" evidence="8">
    <location>
        <begin position="50"/>
        <end position="138"/>
    </location>
</feature>
<name>A0AAV2K9B6_KNICA</name>
<dbReference type="GO" id="GO:0016787">
    <property type="term" value="F:hydrolase activity"/>
    <property type="evidence" value="ECO:0007669"/>
    <property type="project" value="UniProtKB-KW"/>
</dbReference>
<dbReference type="InterPro" id="IPR041373">
    <property type="entry name" value="RT_RNaseH"/>
</dbReference>
<dbReference type="GO" id="GO:0003964">
    <property type="term" value="F:RNA-directed DNA polymerase activity"/>
    <property type="evidence" value="ECO:0007669"/>
    <property type="project" value="UniProtKB-KW"/>
</dbReference>
<proteinExistence type="predicted"/>